<sequence length="60" mass="6872">MATRTVASVTTFNETVDMLAAHRIGVLPVPNPRSARGRYIRVRPTKLRRGRETRGRGRRR</sequence>
<dbReference type="EMBL" id="BOPF01000019">
    <property type="protein sequence ID" value="GIJ48078.1"/>
    <property type="molecule type" value="Genomic_DNA"/>
</dbReference>
<feature type="region of interest" description="Disordered" evidence="1">
    <location>
        <begin position="30"/>
        <end position="60"/>
    </location>
</feature>
<feature type="compositionally biased region" description="Basic residues" evidence="1">
    <location>
        <begin position="35"/>
        <end position="49"/>
    </location>
</feature>
<evidence type="ECO:0000313" key="3">
    <source>
        <dbReference type="Proteomes" id="UP000619260"/>
    </source>
</evidence>
<comment type="caution">
    <text evidence="2">The sequence shown here is derived from an EMBL/GenBank/DDBJ whole genome shotgun (WGS) entry which is preliminary data.</text>
</comment>
<dbReference type="AlphaFoldDB" id="A0A8J3YPS1"/>
<accession>A0A8J3YPS1</accession>
<reference evidence="2" key="1">
    <citation type="submission" date="2021-01" db="EMBL/GenBank/DDBJ databases">
        <title>Whole genome shotgun sequence of Virgisporangium aliadipatigenens NBRC 105644.</title>
        <authorList>
            <person name="Komaki H."/>
            <person name="Tamura T."/>
        </authorList>
    </citation>
    <scope>NUCLEOTIDE SEQUENCE</scope>
    <source>
        <strain evidence="2">NBRC 105644</strain>
    </source>
</reference>
<organism evidence="2 3">
    <name type="scientific">Virgisporangium aliadipatigenens</name>
    <dbReference type="NCBI Taxonomy" id="741659"/>
    <lineage>
        <taxon>Bacteria</taxon>
        <taxon>Bacillati</taxon>
        <taxon>Actinomycetota</taxon>
        <taxon>Actinomycetes</taxon>
        <taxon>Micromonosporales</taxon>
        <taxon>Micromonosporaceae</taxon>
        <taxon>Virgisporangium</taxon>
    </lineage>
</organism>
<evidence type="ECO:0000313" key="2">
    <source>
        <dbReference type="EMBL" id="GIJ48078.1"/>
    </source>
</evidence>
<proteinExistence type="predicted"/>
<dbReference type="Proteomes" id="UP000619260">
    <property type="component" value="Unassembled WGS sequence"/>
</dbReference>
<name>A0A8J3YPS1_9ACTN</name>
<protein>
    <submittedName>
        <fullName evidence="2">Uncharacterized protein</fullName>
    </submittedName>
</protein>
<keyword evidence="3" id="KW-1185">Reference proteome</keyword>
<gene>
    <name evidence="2" type="ORF">Val02_49640</name>
</gene>
<evidence type="ECO:0000256" key="1">
    <source>
        <dbReference type="SAM" id="MobiDB-lite"/>
    </source>
</evidence>
<feature type="compositionally biased region" description="Basic and acidic residues" evidence="1">
    <location>
        <begin position="50"/>
        <end position="60"/>
    </location>
</feature>